<dbReference type="AlphaFoldDB" id="A0A6A4X354"/>
<keyword evidence="3" id="KW-1185">Reference proteome</keyword>
<feature type="region of interest" description="Disordered" evidence="1">
    <location>
        <begin position="31"/>
        <end position="115"/>
    </location>
</feature>
<organism evidence="2 3">
    <name type="scientific">Amphibalanus amphitrite</name>
    <name type="common">Striped barnacle</name>
    <name type="synonym">Balanus amphitrite</name>
    <dbReference type="NCBI Taxonomy" id="1232801"/>
    <lineage>
        <taxon>Eukaryota</taxon>
        <taxon>Metazoa</taxon>
        <taxon>Ecdysozoa</taxon>
        <taxon>Arthropoda</taxon>
        <taxon>Crustacea</taxon>
        <taxon>Multicrustacea</taxon>
        <taxon>Cirripedia</taxon>
        <taxon>Thoracica</taxon>
        <taxon>Thoracicalcarea</taxon>
        <taxon>Balanomorpha</taxon>
        <taxon>Balanoidea</taxon>
        <taxon>Balanidae</taxon>
        <taxon>Amphibalaninae</taxon>
        <taxon>Amphibalanus</taxon>
    </lineage>
</organism>
<name>A0A6A4X354_AMPAM</name>
<evidence type="ECO:0000313" key="3">
    <source>
        <dbReference type="Proteomes" id="UP000440578"/>
    </source>
</evidence>
<protein>
    <submittedName>
        <fullName evidence="2">Uncharacterized protein</fullName>
    </submittedName>
</protein>
<gene>
    <name evidence="2" type="ORF">FJT64_002116</name>
</gene>
<sequence length="173" mass="18529">MASWCVVLMAVPYEDVLLLLRTVPVRATAVQHKPATTPPDVQMAAGSKPPVSSAVSGPHAGLPDLLQSVPRPVPSSAVSTDSGSGPRRAGPAAEADEARLSTTEAPSSYREGVSEQTLARCGAQLRRVADQLHRAHQPADRIWRRLEARLDLQHVLWTSLAVHMAYTAMKVST</sequence>
<dbReference type="EMBL" id="VIIS01000459">
    <property type="protein sequence ID" value="KAF0308841.1"/>
    <property type="molecule type" value="Genomic_DNA"/>
</dbReference>
<comment type="caution">
    <text evidence="2">The sequence shown here is derived from an EMBL/GenBank/DDBJ whole genome shotgun (WGS) entry which is preliminary data.</text>
</comment>
<accession>A0A6A4X354</accession>
<reference evidence="2 3" key="1">
    <citation type="submission" date="2019-07" db="EMBL/GenBank/DDBJ databases">
        <title>Draft genome assembly of a fouling barnacle, Amphibalanus amphitrite (Darwin, 1854): The first reference genome for Thecostraca.</title>
        <authorList>
            <person name="Kim W."/>
        </authorList>
    </citation>
    <scope>NUCLEOTIDE SEQUENCE [LARGE SCALE GENOMIC DNA]</scope>
    <source>
        <strain evidence="2">SNU_AA5</strain>
        <tissue evidence="2">Soma without cirri and trophi</tissue>
    </source>
</reference>
<dbReference type="Proteomes" id="UP000440578">
    <property type="component" value="Unassembled WGS sequence"/>
</dbReference>
<proteinExistence type="predicted"/>
<evidence type="ECO:0000313" key="2">
    <source>
        <dbReference type="EMBL" id="KAF0308841.1"/>
    </source>
</evidence>
<evidence type="ECO:0000256" key="1">
    <source>
        <dbReference type="SAM" id="MobiDB-lite"/>
    </source>
</evidence>
<feature type="compositionally biased region" description="Low complexity" evidence="1">
    <location>
        <begin position="68"/>
        <end position="79"/>
    </location>
</feature>